<dbReference type="AlphaFoldDB" id="A0A839EPP3"/>
<evidence type="ECO:0000313" key="2">
    <source>
        <dbReference type="Proteomes" id="UP000549052"/>
    </source>
</evidence>
<accession>A0A839EPP3</accession>
<dbReference type="EMBL" id="JACGXN010000007">
    <property type="protein sequence ID" value="MBA8880198.1"/>
    <property type="molecule type" value="Genomic_DNA"/>
</dbReference>
<dbReference type="RefSeq" id="WP_182550870.1">
    <property type="nucleotide sequence ID" value="NZ_JACGXN010000007.1"/>
</dbReference>
<keyword evidence="2" id="KW-1185">Reference proteome</keyword>
<proteinExistence type="predicted"/>
<comment type="caution">
    <text evidence="1">The sequence shown here is derived from an EMBL/GenBank/DDBJ whole genome shotgun (WGS) entry which is preliminary data.</text>
</comment>
<organism evidence="1 2">
    <name type="scientific">Phyllobacterium myrsinacearum</name>
    <dbReference type="NCBI Taxonomy" id="28101"/>
    <lineage>
        <taxon>Bacteria</taxon>
        <taxon>Pseudomonadati</taxon>
        <taxon>Pseudomonadota</taxon>
        <taxon>Alphaproteobacteria</taxon>
        <taxon>Hyphomicrobiales</taxon>
        <taxon>Phyllobacteriaceae</taxon>
        <taxon>Phyllobacterium</taxon>
    </lineage>
</organism>
<sequence length="197" mass="20881">MPDTKTDKKPGADWSAVMPKQIVPAANLLTPPMGAMAAASVLSLGIASQMWGLWAGAFAGVLDANTKLKPLDISPVAEAKQMPDVAELKTIIREKSAETALKTVPVKKAKPAAVSTEPVKPVAIERPVLSDDLKRISGVGPKLEQVLNGLGIYTYAQIAAWSPREIAWVDDHLKFGGRIVRDEWGKQSAALAGGKPV</sequence>
<protein>
    <submittedName>
        <fullName evidence="1">NADH-quinone oxidoreductase subunit E</fullName>
    </submittedName>
</protein>
<evidence type="ECO:0000313" key="1">
    <source>
        <dbReference type="EMBL" id="MBA8880198.1"/>
    </source>
</evidence>
<dbReference type="Proteomes" id="UP000549052">
    <property type="component" value="Unassembled WGS sequence"/>
</dbReference>
<gene>
    <name evidence="1" type="ORF">FHW16_003918</name>
</gene>
<reference evidence="1 2" key="1">
    <citation type="submission" date="2020-07" db="EMBL/GenBank/DDBJ databases">
        <title>Genomic Encyclopedia of Type Strains, Phase IV (KMG-V): Genome sequencing to study the core and pangenomes of soil and plant-associated prokaryotes.</title>
        <authorList>
            <person name="Whitman W."/>
        </authorList>
    </citation>
    <scope>NUCLEOTIDE SEQUENCE [LARGE SCALE GENOMIC DNA]</scope>
    <source>
        <strain evidence="1 2">AN3</strain>
    </source>
</reference>
<dbReference type="Gene3D" id="1.10.150.20">
    <property type="entry name" value="5' to 3' exonuclease, C-terminal subdomain"/>
    <property type="match status" value="1"/>
</dbReference>
<name>A0A839EPP3_9HYPH</name>